<dbReference type="Proteomes" id="UP001255416">
    <property type="component" value="Unassembled WGS sequence"/>
</dbReference>
<dbReference type="EMBL" id="JASMWN010000020">
    <property type="protein sequence ID" value="MDU9006187.1"/>
    <property type="molecule type" value="Genomic_DNA"/>
</dbReference>
<gene>
    <name evidence="6" type="primary">tssI</name>
    <name evidence="6" type="ORF">QO231_20340</name>
</gene>
<evidence type="ECO:0000256" key="3">
    <source>
        <dbReference type="ARBA" id="ARBA00022525"/>
    </source>
</evidence>
<comment type="subcellular location">
    <subcellularLocation>
        <location evidence="1">Secreted</location>
    </subcellularLocation>
</comment>
<protein>
    <submittedName>
        <fullName evidence="6">Type VI secretion system tip protein TssI/VgrG</fullName>
    </submittedName>
</protein>
<accession>A0ABU3VJ40</accession>
<sequence length="746" mass="84222">MPSYKPFADARSWISGEFSWPGKGEEGPNLFQAVVKEGLSKLTETSVLIRSWSEDADIRGVVGRNMRVHVNTEDESERVFSGLCVSMEKLGYYQGNWYYLAELRPWFWLLTRSQNCRIYQEKSVPDIISDLLSTHGLTDFEDKLTGTYDVRTYCVQYRETDYAFLCRLMEEEGIYFYFLNDLDSAVVEKMVLCDSISAHSEVPGHATIAYHARQTDRGAEAAREDHIAEWTEIERVTSGKVTLNDFDFKLQNADLKFDHAIESGSHSHKSHEIYDYHGHHSYPGVFGDDKKIGEKYATVRMEAETVPFNTFRAASNVRALAAGQTFAMEKHPDKAANANYLIVSAEHYVQDQNFLSAEEDKDAREARKIRSDMKRTGVEQFLFDHLTQPEREQRRDLSMLDPAFPKVMEKDAFASTFRAIPKTTQYRAPIKTPWPKISGPHTATVVGKSGEEIWTDEWGRIKVQFHWDRLGAKDEMSSCWVRVMTPWAGTGWGMVALPRMGQEAVIEFEEGDPDRPICTGMMYNDWQKPAYTYPDNPTELGIRTRSSKEGSDKEYNELMFDDLKGSEKMRVQAQKDHQMLIKNKSVVTIGLDEVDAGAKDEDGSLSEVIKQHVTRVVQEGDNSLTIEKGDEEYLIKTGSQNIEIKTDKTQKIEGKHTKTITGNDAKTVKTGNMTVDVKSGKITMTAAQKIELKVGGSSIVIDPVSVTIKATMLKFEGKAMAELKSKLTTVKGDGMLTAKGGITMIN</sequence>
<feature type="domain" description="Gp5/Type VI secretion system Vgr protein OB-fold" evidence="4">
    <location>
        <begin position="456"/>
        <end position="523"/>
    </location>
</feature>
<dbReference type="Gene3D" id="4.10.220.110">
    <property type="match status" value="1"/>
</dbReference>
<dbReference type="RefSeq" id="WP_316780765.1">
    <property type="nucleotide sequence ID" value="NZ_JASMWN010000020.1"/>
</dbReference>
<dbReference type="Gene3D" id="2.40.50.230">
    <property type="entry name" value="Gp5 N-terminal domain"/>
    <property type="match status" value="1"/>
</dbReference>
<evidence type="ECO:0000259" key="4">
    <source>
        <dbReference type="Pfam" id="PF04717"/>
    </source>
</evidence>
<name>A0ABU3VJ40_9RHOB</name>
<dbReference type="InterPro" id="IPR006531">
    <property type="entry name" value="Gp5/Vgr_OB"/>
</dbReference>
<organism evidence="6 7">
    <name type="scientific">Sedimentitalea todarodis</name>
    <dbReference type="NCBI Taxonomy" id="1631240"/>
    <lineage>
        <taxon>Bacteria</taxon>
        <taxon>Pseudomonadati</taxon>
        <taxon>Pseudomonadota</taxon>
        <taxon>Alphaproteobacteria</taxon>
        <taxon>Rhodobacterales</taxon>
        <taxon>Paracoccaceae</taxon>
        <taxon>Sedimentitalea</taxon>
    </lineage>
</organism>
<dbReference type="InterPro" id="IPR037026">
    <property type="entry name" value="Vgr_OB-fold_dom_sf"/>
</dbReference>
<dbReference type="SUPFAM" id="SSF69255">
    <property type="entry name" value="gp5 N-terminal domain-like"/>
    <property type="match status" value="1"/>
</dbReference>
<dbReference type="PANTHER" id="PTHR32305">
    <property type="match status" value="1"/>
</dbReference>
<dbReference type="Pfam" id="PF04717">
    <property type="entry name" value="Phage_base_V"/>
    <property type="match status" value="1"/>
</dbReference>
<comment type="caution">
    <text evidence="6">The sequence shown here is derived from an EMBL/GenBank/DDBJ whole genome shotgun (WGS) entry which is preliminary data.</text>
</comment>
<dbReference type="Gene3D" id="3.55.50.10">
    <property type="entry name" value="Baseplate protein-like domains"/>
    <property type="match status" value="1"/>
</dbReference>
<dbReference type="InterPro" id="IPR050708">
    <property type="entry name" value="T6SS_VgrG/RHS"/>
</dbReference>
<dbReference type="NCBIfam" id="TIGR03361">
    <property type="entry name" value="VI_Rhs_Vgr"/>
    <property type="match status" value="2"/>
</dbReference>
<dbReference type="InterPro" id="IPR017847">
    <property type="entry name" value="T6SS_RhsGE_Vgr_subset"/>
</dbReference>
<dbReference type="SUPFAM" id="SSF69279">
    <property type="entry name" value="Phage tail proteins"/>
    <property type="match status" value="2"/>
</dbReference>
<comment type="similarity">
    <text evidence="2">Belongs to the VgrG protein family.</text>
</comment>
<evidence type="ECO:0000259" key="5">
    <source>
        <dbReference type="Pfam" id="PF22178"/>
    </source>
</evidence>
<feature type="domain" description="Gp5/Type VI secretion system Vgr C-terminal trimerisation" evidence="5">
    <location>
        <begin position="541"/>
        <end position="631"/>
    </location>
</feature>
<evidence type="ECO:0000256" key="2">
    <source>
        <dbReference type="ARBA" id="ARBA00005558"/>
    </source>
</evidence>
<dbReference type="NCBIfam" id="TIGR01646">
    <property type="entry name" value="vgr_GE"/>
    <property type="match status" value="2"/>
</dbReference>
<reference evidence="7" key="1">
    <citation type="submission" date="2023-05" db="EMBL/GenBank/DDBJ databases">
        <title>Sedimentitalea sp. nov. JM2-8.</title>
        <authorList>
            <person name="Huang J."/>
        </authorList>
    </citation>
    <scope>NUCLEOTIDE SEQUENCE [LARGE SCALE GENOMIC DNA]</scope>
    <source>
        <strain evidence="7">KHS03</strain>
    </source>
</reference>
<dbReference type="PANTHER" id="PTHR32305:SF15">
    <property type="entry name" value="PROTEIN RHSA-RELATED"/>
    <property type="match status" value="1"/>
</dbReference>
<dbReference type="SUPFAM" id="SSF69349">
    <property type="entry name" value="Phage fibre proteins"/>
    <property type="match status" value="1"/>
</dbReference>
<dbReference type="InterPro" id="IPR054030">
    <property type="entry name" value="Gp5_Vgr_C"/>
</dbReference>
<dbReference type="Pfam" id="PF22178">
    <property type="entry name" value="Gp5_trimer_C"/>
    <property type="match status" value="1"/>
</dbReference>
<evidence type="ECO:0000313" key="7">
    <source>
        <dbReference type="Proteomes" id="UP001255416"/>
    </source>
</evidence>
<dbReference type="InterPro" id="IPR006533">
    <property type="entry name" value="T6SS_Vgr_RhsGE"/>
</dbReference>
<dbReference type="Pfam" id="PF05954">
    <property type="entry name" value="Phage_GPD"/>
    <property type="match status" value="1"/>
</dbReference>
<evidence type="ECO:0000256" key="1">
    <source>
        <dbReference type="ARBA" id="ARBA00004613"/>
    </source>
</evidence>
<keyword evidence="3" id="KW-0964">Secreted</keyword>
<proteinExistence type="inferred from homology"/>
<keyword evidence="7" id="KW-1185">Reference proteome</keyword>
<evidence type="ECO:0000313" key="6">
    <source>
        <dbReference type="EMBL" id="MDU9006187.1"/>
    </source>
</evidence>
<dbReference type="Gene3D" id="2.30.110.50">
    <property type="match status" value="1"/>
</dbReference>